<dbReference type="OMA" id="CSFNDIQ"/>
<evidence type="ECO:0000313" key="2">
    <source>
        <dbReference type="EMBL" id="PSS08342.1"/>
    </source>
</evidence>
<feature type="region of interest" description="Disordered" evidence="1">
    <location>
        <begin position="106"/>
        <end position="125"/>
    </location>
</feature>
<evidence type="ECO:0000256" key="1">
    <source>
        <dbReference type="SAM" id="MobiDB-lite"/>
    </source>
</evidence>
<feature type="region of interest" description="Disordered" evidence="1">
    <location>
        <begin position="514"/>
        <end position="551"/>
    </location>
</feature>
<proteinExistence type="predicted"/>
<dbReference type="OrthoDB" id="1920576at2759"/>
<feature type="compositionally biased region" description="Polar residues" evidence="1">
    <location>
        <begin position="20"/>
        <end position="35"/>
    </location>
</feature>
<feature type="region of interest" description="Disordered" evidence="1">
    <location>
        <begin position="20"/>
        <end position="43"/>
    </location>
</feature>
<comment type="caution">
    <text evidence="2">The sequence shown here is derived from an EMBL/GenBank/DDBJ whole genome shotgun (WGS) entry which is preliminary data.</text>
</comment>
<protein>
    <submittedName>
        <fullName evidence="2">Serine-rich adhesin for platelets like</fullName>
    </submittedName>
</protein>
<evidence type="ECO:0000313" key="3">
    <source>
        <dbReference type="Proteomes" id="UP000241394"/>
    </source>
</evidence>
<accession>A0A2R6QI96</accession>
<dbReference type="STRING" id="1590841.A0A2R6QI96"/>
<dbReference type="Gramene" id="PSS08342">
    <property type="protein sequence ID" value="PSS08342"/>
    <property type="gene ID" value="CEY00_Acc18663"/>
</dbReference>
<dbReference type="PANTHER" id="PTHR32010">
    <property type="entry name" value="PHOTOSYSTEM II STABILITY/ASSEMBLY FACTOR HCF136, CHLOROPLASTIC"/>
    <property type="match status" value="1"/>
</dbReference>
<keyword evidence="3" id="KW-1185">Reference proteome</keyword>
<reference evidence="2 3" key="1">
    <citation type="submission" date="2017-07" db="EMBL/GenBank/DDBJ databases">
        <title>An improved, manually edited Actinidia chinensis var. chinensis (kiwifruit) genome highlights the challenges associated with draft genomes and gene prediction in plants.</title>
        <authorList>
            <person name="Pilkington S."/>
            <person name="Crowhurst R."/>
            <person name="Hilario E."/>
            <person name="Nardozza S."/>
            <person name="Fraser L."/>
            <person name="Peng Y."/>
            <person name="Gunaseelan K."/>
            <person name="Simpson R."/>
            <person name="Tahir J."/>
            <person name="Deroles S."/>
            <person name="Templeton K."/>
            <person name="Luo Z."/>
            <person name="Davy M."/>
            <person name="Cheng C."/>
            <person name="Mcneilage M."/>
            <person name="Scaglione D."/>
            <person name="Liu Y."/>
            <person name="Zhang Q."/>
            <person name="Datson P."/>
            <person name="De Silva N."/>
            <person name="Gardiner S."/>
            <person name="Bassett H."/>
            <person name="Chagne D."/>
            <person name="Mccallum J."/>
            <person name="Dzierzon H."/>
            <person name="Deng C."/>
            <person name="Wang Y.-Y."/>
            <person name="Barron N."/>
            <person name="Manako K."/>
            <person name="Bowen J."/>
            <person name="Foster T."/>
            <person name="Erridge Z."/>
            <person name="Tiffin H."/>
            <person name="Waite C."/>
            <person name="Davies K."/>
            <person name="Grierson E."/>
            <person name="Laing W."/>
            <person name="Kirk R."/>
            <person name="Chen X."/>
            <person name="Wood M."/>
            <person name="Montefiori M."/>
            <person name="Brummell D."/>
            <person name="Schwinn K."/>
            <person name="Catanach A."/>
            <person name="Fullerton C."/>
            <person name="Li D."/>
            <person name="Meiyalaghan S."/>
            <person name="Nieuwenhuizen N."/>
            <person name="Read N."/>
            <person name="Prakash R."/>
            <person name="Hunter D."/>
            <person name="Zhang H."/>
            <person name="Mckenzie M."/>
            <person name="Knabel M."/>
            <person name="Harris A."/>
            <person name="Allan A."/>
            <person name="Chen A."/>
            <person name="Janssen B."/>
            <person name="Plunkett B."/>
            <person name="Dwamena C."/>
            <person name="Voogd C."/>
            <person name="Leif D."/>
            <person name="Lafferty D."/>
            <person name="Souleyre E."/>
            <person name="Varkonyi-Gasic E."/>
            <person name="Gambi F."/>
            <person name="Hanley J."/>
            <person name="Yao J.-L."/>
            <person name="Cheung J."/>
            <person name="David K."/>
            <person name="Warren B."/>
            <person name="Marsh K."/>
            <person name="Snowden K."/>
            <person name="Lin-Wang K."/>
            <person name="Brian L."/>
            <person name="Martinez-Sanchez M."/>
            <person name="Wang M."/>
            <person name="Ileperuma N."/>
            <person name="Macnee N."/>
            <person name="Campin R."/>
            <person name="Mcatee P."/>
            <person name="Drummond R."/>
            <person name="Espley R."/>
            <person name="Ireland H."/>
            <person name="Wu R."/>
            <person name="Atkinson R."/>
            <person name="Karunairetnam S."/>
            <person name="Bulley S."/>
            <person name="Chunkath S."/>
            <person name="Hanley Z."/>
            <person name="Storey R."/>
            <person name="Thrimawithana A."/>
            <person name="Thomson S."/>
            <person name="David C."/>
            <person name="Testolin R."/>
        </authorList>
    </citation>
    <scope>NUCLEOTIDE SEQUENCE [LARGE SCALE GENOMIC DNA]</scope>
    <source>
        <strain evidence="3">cv. Red5</strain>
        <tissue evidence="2">Young leaf</tissue>
    </source>
</reference>
<organism evidence="2 3">
    <name type="scientific">Actinidia chinensis var. chinensis</name>
    <name type="common">Chinese soft-hair kiwi</name>
    <dbReference type="NCBI Taxonomy" id="1590841"/>
    <lineage>
        <taxon>Eukaryota</taxon>
        <taxon>Viridiplantae</taxon>
        <taxon>Streptophyta</taxon>
        <taxon>Embryophyta</taxon>
        <taxon>Tracheophyta</taxon>
        <taxon>Spermatophyta</taxon>
        <taxon>Magnoliopsida</taxon>
        <taxon>eudicotyledons</taxon>
        <taxon>Gunneridae</taxon>
        <taxon>Pentapetalae</taxon>
        <taxon>asterids</taxon>
        <taxon>Ericales</taxon>
        <taxon>Actinidiaceae</taxon>
        <taxon>Actinidia</taxon>
    </lineage>
</organism>
<sequence length="1199" mass="130690">MHRDLQRTCSSTQKITDCENSVSSKSLEGNNCRPSSNEREVSSLAWRNSDHRRPVLTFYALEPNGHWRIVALPLQCPDDTVHLRSGSQVKMDGLHLVSPSLVSSVKVDQQKGRRGPSIERSSSIKSFTSRRISGSKCQYQSRNEGLPNKVSRWNALPGNSSCQTSFSRSDSSVMISTGSNASTSSDTHNVISKVDKAMKRNLKKKARKKGNRNKKISCDTDSTGLGYVRGSSTSETGAGKKTDYCIGPLPYATRLANLSPESIGNGNDSEENSCSNSSETVKVCTSYVDEVDVLEANLVGEYPLSNTENGVQTVFPEFSIVSGVQDTHSKPIQCSNDPCSSGLSETNDSSVLDSTSVCSNGNESINAGYSVKKSTKGTCGINVSEPPGYIARKGCSHGNILNGIEDSYCQVDGTTSSEQGCNSVDMSRRGKQIRRMSKNSSVSRLSIVGKFSGRSGKENSHSIWQKVQKNDADECSSELRKVNLANSQSGAWLKEVPLLKKKCNVAQSSVLSSCEDKNQAKPKASRKLKRKTSPESKQDLNSYSSKGPYATKASSNVCAKIDMLQNEVSDIPAQDGGQKALNSVSGSCSQTSCRRIGLHTNRVQSITSEPVRILEGCPNEVEPLERVSANVSGFFDYEDQEELLEGRSTEYLNIPGGEGTTINKDISPVDHSKPEHSCEAILQKWIPVGIKDYELARSGNSNSSLLANLNKPAGGSCALENTVSEMASDPDNSASSTNASIMCSARGSIDDNALRSEDEVQIEKHSSQSMCTSNGSRIRHVAAKCLNHDSKDQNNASVENDSNKIAQAVNDAYRAQLASEAVQLATGCPIAEFERLLSSASPVISLPHNFLSCLNCLPNAAIGAPFCRHETPNVSLGSLWQWYEKHGTYGLEVRAEDYGNSKRLGIDRVAFRAYFVPFLSAVQLFRNCKTPSDSSSKTPSAEAIEAMEACKCHKKPQNSSISGHLPIFPVLLPQSRIEDTSSLSPKKCVCCPVMSSVCIKGNETLQSGDSASSDDLELLFEYFEVEQPQQRRPLFEVTKELVRGDGPSQCRTYGDPTKLDSVALNDLHHKSWYSVAWYPIYRIPDDNFRAAFLTYHSLGHLVRRSVTSDSFGAGACVVSPVVGLQSYNAQGECWFQLRQSALSHTTKKPNSNPSGILKERLRTLEQTASLMARAVVTKGNLSSVNRQPDYEFFLSRRRR</sequence>
<dbReference type="InterPro" id="IPR008507">
    <property type="entry name" value="DUF789"/>
</dbReference>
<dbReference type="AlphaFoldDB" id="A0A2R6QI96"/>
<gene>
    <name evidence="2" type="ORF">CEY00_Acc18663</name>
</gene>
<dbReference type="EMBL" id="NKQK01000016">
    <property type="protein sequence ID" value="PSS08342.1"/>
    <property type="molecule type" value="Genomic_DNA"/>
</dbReference>
<dbReference type="Proteomes" id="UP000241394">
    <property type="component" value="Chromosome LG16"/>
</dbReference>
<name>A0A2R6QI96_ACTCC</name>
<dbReference type="Pfam" id="PF05623">
    <property type="entry name" value="DUF789"/>
    <property type="match status" value="1"/>
</dbReference>
<reference evidence="3" key="2">
    <citation type="journal article" date="2018" name="BMC Genomics">
        <title>A manually annotated Actinidia chinensis var. chinensis (kiwifruit) genome highlights the challenges associated with draft genomes and gene prediction in plants.</title>
        <authorList>
            <person name="Pilkington S.M."/>
            <person name="Crowhurst R."/>
            <person name="Hilario E."/>
            <person name="Nardozza S."/>
            <person name="Fraser L."/>
            <person name="Peng Y."/>
            <person name="Gunaseelan K."/>
            <person name="Simpson R."/>
            <person name="Tahir J."/>
            <person name="Deroles S.C."/>
            <person name="Templeton K."/>
            <person name="Luo Z."/>
            <person name="Davy M."/>
            <person name="Cheng C."/>
            <person name="McNeilage M."/>
            <person name="Scaglione D."/>
            <person name="Liu Y."/>
            <person name="Zhang Q."/>
            <person name="Datson P."/>
            <person name="De Silva N."/>
            <person name="Gardiner S.E."/>
            <person name="Bassett H."/>
            <person name="Chagne D."/>
            <person name="McCallum J."/>
            <person name="Dzierzon H."/>
            <person name="Deng C."/>
            <person name="Wang Y.Y."/>
            <person name="Barron L."/>
            <person name="Manako K."/>
            <person name="Bowen J."/>
            <person name="Foster T.M."/>
            <person name="Erridge Z.A."/>
            <person name="Tiffin H."/>
            <person name="Waite C.N."/>
            <person name="Davies K.M."/>
            <person name="Grierson E.P."/>
            <person name="Laing W.A."/>
            <person name="Kirk R."/>
            <person name="Chen X."/>
            <person name="Wood M."/>
            <person name="Montefiori M."/>
            <person name="Brummell D.A."/>
            <person name="Schwinn K.E."/>
            <person name="Catanach A."/>
            <person name="Fullerton C."/>
            <person name="Li D."/>
            <person name="Meiyalaghan S."/>
            <person name="Nieuwenhuizen N."/>
            <person name="Read N."/>
            <person name="Prakash R."/>
            <person name="Hunter D."/>
            <person name="Zhang H."/>
            <person name="McKenzie M."/>
            <person name="Knabel M."/>
            <person name="Harris A."/>
            <person name="Allan A.C."/>
            <person name="Gleave A."/>
            <person name="Chen A."/>
            <person name="Janssen B.J."/>
            <person name="Plunkett B."/>
            <person name="Ampomah-Dwamena C."/>
            <person name="Voogd C."/>
            <person name="Leif D."/>
            <person name="Lafferty D."/>
            <person name="Souleyre E.J.F."/>
            <person name="Varkonyi-Gasic E."/>
            <person name="Gambi F."/>
            <person name="Hanley J."/>
            <person name="Yao J.L."/>
            <person name="Cheung J."/>
            <person name="David K.M."/>
            <person name="Warren B."/>
            <person name="Marsh K."/>
            <person name="Snowden K.C."/>
            <person name="Lin-Wang K."/>
            <person name="Brian L."/>
            <person name="Martinez-Sanchez M."/>
            <person name="Wang M."/>
            <person name="Ileperuma N."/>
            <person name="Macnee N."/>
            <person name="Campin R."/>
            <person name="McAtee P."/>
            <person name="Drummond R.S.M."/>
            <person name="Espley R.V."/>
            <person name="Ireland H.S."/>
            <person name="Wu R."/>
            <person name="Atkinson R.G."/>
            <person name="Karunairetnam S."/>
            <person name="Bulley S."/>
            <person name="Chunkath S."/>
            <person name="Hanley Z."/>
            <person name="Storey R."/>
            <person name="Thrimawithana A.H."/>
            <person name="Thomson S."/>
            <person name="David C."/>
            <person name="Testolin R."/>
            <person name="Huang H."/>
            <person name="Hellens R.P."/>
            <person name="Schaffer R.J."/>
        </authorList>
    </citation>
    <scope>NUCLEOTIDE SEQUENCE [LARGE SCALE GENOMIC DNA]</scope>
    <source>
        <strain evidence="3">cv. Red5</strain>
    </source>
</reference>
<dbReference type="InParanoid" id="A0A2R6QI96"/>
<dbReference type="PANTHER" id="PTHR32010:SF18">
    <property type="entry name" value="DUF789 FAMILY PROTEIN"/>
    <property type="match status" value="1"/>
</dbReference>